<evidence type="ECO:0000256" key="2">
    <source>
        <dbReference type="ARBA" id="ARBA00022692"/>
    </source>
</evidence>
<feature type="transmembrane region" description="Helical" evidence="5">
    <location>
        <begin position="96"/>
        <end position="114"/>
    </location>
</feature>
<evidence type="ECO:0000256" key="4">
    <source>
        <dbReference type="ARBA" id="ARBA00023136"/>
    </source>
</evidence>
<feature type="transmembrane region" description="Helical" evidence="5">
    <location>
        <begin position="162"/>
        <end position="184"/>
    </location>
</feature>
<feature type="transmembrane region" description="Helical" evidence="5">
    <location>
        <begin position="211"/>
        <end position="227"/>
    </location>
</feature>
<comment type="caution">
    <text evidence="7">The sequence shown here is derived from an EMBL/GenBank/DDBJ whole genome shotgun (WGS) entry which is preliminary data.</text>
</comment>
<evidence type="ECO:0000313" key="7">
    <source>
        <dbReference type="EMBL" id="PXW90052.1"/>
    </source>
</evidence>
<feature type="transmembrane region" description="Helical" evidence="5">
    <location>
        <begin position="31"/>
        <end position="50"/>
    </location>
</feature>
<dbReference type="PANTHER" id="PTHR37422:SF13">
    <property type="entry name" value="LIPOPOLYSACCHARIDE BIOSYNTHESIS PROTEIN PA4999-RELATED"/>
    <property type="match status" value="1"/>
</dbReference>
<keyword evidence="3 5" id="KW-1133">Transmembrane helix</keyword>
<evidence type="ECO:0000256" key="5">
    <source>
        <dbReference type="SAM" id="Phobius"/>
    </source>
</evidence>
<feature type="transmembrane region" description="Helical" evidence="5">
    <location>
        <begin position="7"/>
        <end position="25"/>
    </location>
</feature>
<keyword evidence="8" id="KW-1185">Reference proteome</keyword>
<dbReference type="OrthoDB" id="1762823at2"/>
<evidence type="ECO:0000256" key="3">
    <source>
        <dbReference type="ARBA" id="ARBA00022989"/>
    </source>
</evidence>
<dbReference type="Pfam" id="PF04932">
    <property type="entry name" value="Wzy_C"/>
    <property type="match status" value="1"/>
</dbReference>
<gene>
    <name evidence="7" type="ORF">DES38_10864</name>
</gene>
<proteinExistence type="predicted"/>
<keyword evidence="4 5" id="KW-0472">Membrane</keyword>
<dbReference type="RefSeq" id="WP_110251588.1">
    <property type="nucleotide sequence ID" value="NZ_QJJR01000008.1"/>
</dbReference>
<dbReference type="PANTHER" id="PTHR37422">
    <property type="entry name" value="TEICHURONIC ACID BIOSYNTHESIS PROTEIN TUAE"/>
    <property type="match status" value="1"/>
</dbReference>
<comment type="subcellular location">
    <subcellularLocation>
        <location evidence="1">Membrane</location>
        <topology evidence="1">Multi-pass membrane protein</topology>
    </subcellularLocation>
</comment>
<feature type="transmembrane region" description="Helical" evidence="5">
    <location>
        <begin position="62"/>
        <end position="81"/>
    </location>
</feature>
<feature type="transmembrane region" description="Helical" evidence="5">
    <location>
        <begin position="338"/>
        <end position="362"/>
    </location>
</feature>
<evidence type="ECO:0000313" key="8">
    <source>
        <dbReference type="Proteomes" id="UP000247922"/>
    </source>
</evidence>
<dbReference type="EMBL" id="QJJR01000008">
    <property type="protein sequence ID" value="PXW90052.1"/>
    <property type="molecule type" value="Genomic_DNA"/>
</dbReference>
<feature type="transmembrane region" description="Helical" evidence="5">
    <location>
        <begin position="121"/>
        <end position="142"/>
    </location>
</feature>
<keyword evidence="2 5" id="KW-0812">Transmembrane</keyword>
<dbReference type="AlphaFoldDB" id="A0A2V3W7F0"/>
<accession>A0A2V3W7F0</accession>
<dbReference type="GO" id="GO:0016020">
    <property type="term" value="C:membrane"/>
    <property type="evidence" value="ECO:0007669"/>
    <property type="project" value="UniProtKB-SubCell"/>
</dbReference>
<feature type="transmembrane region" description="Helical" evidence="5">
    <location>
        <begin position="396"/>
        <end position="414"/>
    </location>
</feature>
<evidence type="ECO:0000259" key="6">
    <source>
        <dbReference type="Pfam" id="PF04932"/>
    </source>
</evidence>
<feature type="transmembrane region" description="Helical" evidence="5">
    <location>
        <begin position="239"/>
        <end position="257"/>
    </location>
</feature>
<dbReference type="Proteomes" id="UP000247922">
    <property type="component" value="Unassembled WGS sequence"/>
</dbReference>
<feature type="transmembrane region" description="Helical" evidence="5">
    <location>
        <begin position="189"/>
        <end position="205"/>
    </location>
</feature>
<reference evidence="7 8" key="1">
    <citation type="submission" date="2018-05" db="EMBL/GenBank/DDBJ databases">
        <title>Genomic Encyclopedia of Type Strains, Phase IV (KMG-IV): sequencing the most valuable type-strain genomes for metagenomic binning, comparative biology and taxonomic classification.</title>
        <authorList>
            <person name="Goeker M."/>
        </authorList>
    </citation>
    <scope>NUCLEOTIDE SEQUENCE [LARGE SCALE GENOMIC DNA]</scope>
    <source>
        <strain evidence="7 8">DSM 22440</strain>
    </source>
</reference>
<feature type="domain" description="O-antigen ligase-related" evidence="6">
    <location>
        <begin position="194"/>
        <end position="354"/>
    </location>
</feature>
<dbReference type="InterPro" id="IPR007016">
    <property type="entry name" value="O-antigen_ligase-rel_domated"/>
</dbReference>
<sequence length="423" mass="48810">MALKQINYLLSFVLLGIPLLVIPSAANRFSYPKVILLYLIFGLMVIIYLKNRNQLKIEEDKLTYLLLLYLITLLFTTIFSVDPYHSIVGTDEREEGLLALFTYGFLFIFTKNFFRFNIYHMIALVLATTLVSAYALSQHFGFDPLFEQFTERNIHQRPYSTIGNPNFLGAFLVLTLPVFSLFFLKTKKIYHLIFSLLIFSALIITYTRSAMIGFVMTVLLLIAYRLIEPNIKKEFRSLLLSFTIIIVLLNSYSHGFVAERFFSISSEAKTVISKDEDYERTGSNRIYIWTKTLALIKERPLTGYGLENLGTVFNASYNEETIERFGRLITFDKAHNEYLHIAVTTGIPSLLFYLSFLIIVLFKGVAHSRHDWRYLPFLIGVAAYLVQAFFNISVISVAPLFWIFLGILANPFVFKSTHKDILF</sequence>
<protein>
    <submittedName>
        <fullName evidence="7">Putative inorganic carbon (HCO3(-)) transporter</fullName>
    </submittedName>
</protein>
<dbReference type="InterPro" id="IPR051533">
    <property type="entry name" value="WaaL-like"/>
</dbReference>
<name>A0A2V3W7F0_9BACI</name>
<organism evidence="7 8">
    <name type="scientific">Streptohalobacillus salinus</name>
    <dbReference type="NCBI Taxonomy" id="621096"/>
    <lineage>
        <taxon>Bacteria</taxon>
        <taxon>Bacillati</taxon>
        <taxon>Bacillota</taxon>
        <taxon>Bacilli</taxon>
        <taxon>Bacillales</taxon>
        <taxon>Bacillaceae</taxon>
        <taxon>Streptohalobacillus</taxon>
    </lineage>
</organism>
<evidence type="ECO:0000256" key="1">
    <source>
        <dbReference type="ARBA" id="ARBA00004141"/>
    </source>
</evidence>
<feature type="transmembrane region" description="Helical" evidence="5">
    <location>
        <begin position="374"/>
        <end position="390"/>
    </location>
</feature>